<evidence type="ECO:0000256" key="5">
    <source>
        <dbReference type="SAM" id="Phobius"/>
    </source>
</evidence>
<feature type="compositionally biased region" description="Basic and acidic residues" evidence="4">
    <location>
        <begin position="2199"/>
        <end position="2223"/>
    </location>
</feature>
<feature type="compositionally biased region" description="Pro residues" evidence="4">
    <location>
        <begin position="538"/>
        <end position="731"/>
    </location>
</feature>
<dbReference type="Pfam" id="PF13948">
    <property type="entry name" value="DUF4215"/>
    <property type="match status" value="2"/>
</dbReference>
<feature type="transmembrane region" description="Helical" evidence="5">
    <location>
        <begin position="7"/>
        <end position="26"/>
    </location>
</feature>
<keyword evidence="7" id="KW-1185">Reference proteome</keyword>
<feature type="compositionally biased region" description="Pro residues" evidence="4">
    <location>
        <begin position="1050"/>
        <end position="1155"/>
    </location>
</feature>
<keyword evidence="1" id="KW-0732">Signal</keyword>
<feature type="compositionally biased region" description="Pro residues" evidence="4">
    <location>
        <begin position="742"/>
        <end position="754"/>
    </location>
</feature>
<name>A0A9W6B9S9_9CHLO</name>
<gene>
    <name evidence="6" type="primary">PLEST007436</name>
    <name evidence="6" type="ORF">PLESTB_000067600</name>
</gene>
<feature type="region of interest" description="Disordered" evidence="4">
    <location>
        <begin position="529"/>
        <end position="758"/>
    </location>
</feature>
<comment type="caution">
    <text evidence="6">The sequence shown here is derived from an EMBL/GenBank/DDBJ whole genome shotgun (WGS) entry which is preliminary data.</text>
</comment>
<feature type="compositionally biased region" description="Low complexity" evidence="4">
    <location>
        <begin position="732"/>
        <end position="741"/>
    </location>
</feature>
<dbReference type="Proteomes" id="UP001165080">
    <property type="component" value="Unassembled WGS sequence"/>
</dbReference>
<organism evidence="6 7">
    <name type="scientific">Pleodorina starrii</name>
    <dbReference type="NCBI Taxonomy" id="330485"/>
    <lineage>
        <taxon>Eukaryota</taxon>
        <taxon>Viridiplantae</taxon>
        <taxon>Chlorophyta</taxon>
        <taxon>core chlorophytes</taxon>
        <taxon>Chlorophyceae</taxon>
        <taxon>CS clade</taxon>
        <taxon>Chlamydomonadales</taxon>
        <taxon>Volvocaceae</taxon>
        <taxon>Pleodorina</taxon>
    </lineage>
</organism>
<evidence type="ECO:0000313" key="6">
    <source>
        <dbReference type="EMBL" id="GLC48176.1"/>
    </source>
</evidence>
<reference evidence="6 7" key="1">
    <citation type="journal article" date="2023" name="Commun. Biol.">
        <title>Reorganization of the ancestral sex-determining regions during the evolution of trioecy in Pleodorina starrii.</title>
        <authorList>
            <person name="Takahashi K."/>
            <person name="Suzuki S."/>
            <person name="Kawai-Toyooka H."/>
            <person name="Yamamoto K."/>
            <person name="Hamaji T."/>
            <person name="Ootsuki R."/>
            <person name="Yamaguchi H."/>
            <person name="Kawachi M."/>
            <person name="Higashiyama T."/>
            <person name="Nozaki H."/>
        </authorList>
    </citation>
    <scope>NUCLEOTIDE SEQUENCE [LARGE SCALE GENOMIC DNA]</scope>
    <source>
        <strain evidence="6 7">NIES-4479</strain>
    </source>
</reference>
<feature type="region of interest" description="Disordered" evidence="4">
    <location>
        <begin position="75"/>
        <end position="98"/>
    </location>
</feature>
<evidence type="ECO:0000256" key="3">
    <source>
        <dbReference type="ARBA" id="ARBA00023157"/>
    </source>
</evidence>
<keyword evidence="5" id="KW-1133">Transmembrane helix</keyword>
<dbReference type="InterPro" id="IPR011936">
    <property type="entry name" value="Myxo_disulph_rpt"/>
</dbReference>
<dbReference type="PRINTS" id="PR01217">
    <property type="entry name" value="PRICHEXTENSN"/>
</dbReference>
<feature type="compositionally biased region" description="Acidic residues" evidence="4">
    <location>
        <begin position="2137"/>
        <end position="2147"/>
    </location>
</feature>
<feature type="region of interest" description="Disordered" evidence="4">
    <location>
        <begin position="1211"/>
        <end position="1238"/>
    </location>
</feature>
<evidence type="ECO:0000256" key="2">
    <source>
        <dbReference type="ARBA" id="ARBA00022737"/>
    </source>
</evidence>
<feature type="compositionally biased region" description="Acidic residues" evidence="4">
    <location>
        <begin position="1986"/>
        <end position="1995"/>
    </location>
</feature>
<feature type="region of interest" description="Disordered" evidence="4">
    <location>
        <begin position="1046"/>
        <end position="1164"/>
    </location>
</feature>
<feature type="region of interest" description="Disordered" evidence="4">
    <location>
        <begin position="1384"/>
        <end position="1425"/>
    </location>
</feature>
<feature type="compositionally biased region" description="Pro residues" evidence="4">
    <location>
        <begin position="211"/>
        <end position="247"/>
    </location>
</feature>
<proteinExistence type="predicted"/>
<sequence>MAVCRSAYFFANITCCVLWLQAALLYRSTAMPAQPAAHGTVSGALRRGERLLGHELQPQTSDAALALRQYIQPSAVPARDSSQEGPTAEHTGVQMQAGGEWVWTRHDDWEAARAHGRPEAAAAEFGPGGSRRVGAAEEEQPAGPSLSPRALPLRRERVLSADTHGMPADAPPPALPPAYPTPPPPEPHPAPSPPPPSSSPPPRPPPEHAHPPPPTYPAFHPLLPPPGPPSPQPSPPSPPPHPPPRPPASRGGFVCVSTDDADDGGHCQGLECGGLYVNMIRQAMEKAPKDANGIIAYGRFTPNTYARTSFEGWVTAAGYSTSIITYATIPLAVYYYNLSSYKLMYVPSDHVNTVGGIDGVINAALILIKDKIFDFINVRGGSMIVLAQGALSNPYGFLPLPMAFVPDDFRDVTVTGEMKLYSPTSNNDNLDHDYWHGYFTGPVDWNGMRVVVYQTGYCPVPFGPNQNCRATVLCNVNTVLTYENCWDSRDNNGDSRVDKDDPACWRCGDGVVDPNEECDDGNILDGDGCSAICELQDLPPPSPANPPSPPSPPPLPPPPPPSPPPPWPPPSPPPSPPSPPEPSPPPSPPPSPSPPPPRPPSPPTPSPPPSPSPPPPPPLPPVPPRPSPPPLPPPPLLPPSPPALPPPVLPPPAAPPPPSPSPPPPAAPPLPSPPSPPPAAPPPPSPSAPPPAAPPPLPPPSPHDAPSPPLPPPVTPSPPTPPSPPPAPPSLPSTSPSLSPQLAPPPSRPPPSPPAHIGGYACVSTHEFDSPAHCQSPSACGGLMVDLFAKALAAAPTDASEGILAFGEFAAPSAARTSLEGWVIAAGHDTSIITYATDPDAVQSYNLSSYKMLYVPSNAALTDGGLTRAMSSALLSLWDQIEHFLNERGGSMLVLNQVRMGSTEPYGFLPARLELLEVEVYDVSATEEMRLFSPRTSGSNLDPGSPLHGVFTGPMGWGGLTAVVYRADHCPVPNGPVQDCQATLLCTAKAVPTAEDCTDLYDNDLDGATDKADPDCWRCGDRVVEPNEECDDGNILDGDGCSAICRRELPPPAAPSPQPPSPAPPSSQPSEPPPAPPWEPHASPPPPLPPSPLLAVPPRPSPPPSLPPAAPLPTLPPPAVPPPPSPSPPPPAVPPPPSPPLPSPSTPSLPHPLPELPTESPAPSLDYNYLTASARFKGDSPYASCGAEAQGGLISMLAVLLTLPPQNISTACASETSSNSSSSSGGGGRRRRLHQAPECSTSRVRYNITFKVDPSRPMTSFKAAVYDALSNGGIEGVCPLGLLTGDWAVTGSVSRGAGSPQGAIADCRVAAAAAASGGGGGGAGCPPVSYPVEWLAAVPPPGGAATKKSGFPLLLVVAVVVSCVFLCAVCVLAAALYRRRKKKKEEQQDASGDLQPLPPVKTAAGGEGSAHGKGPTDGPTVTPTATDCALAKDLMSLSGSVQQDTPLFTGSGNAFVLALESAGAAAAAAAAVAAAEQPAAAAAPIASGAGAGSGSVLLAAQASFRIGSGTASRIDSGAGTSPRLAAQASGVSGSGISVTGARSATGDVSGSASGTATGAAAAAGALRSGVSRLRMSSALRRPSLLPAADPTDRVGVGVGAGAGVGVGVGAGAGAMLPLSPAAGRGGNGSGSFTAVSPSAAQAALSGSEPGAAATIIPGACHRESQEGPDRGTEAAEAAARLLDSDGLAPFAEGVQRSAQSNTGHAALLVRSTDPRVSAARSIQTLTVIDASPTQLPVLSAAFIDAAAIIEAAAAAAASRGVPTAAAAETGAAVPTLAGDGAGGGGATAGGVDFPRFATVQAVPTINVAPATHTIAPKPARAKHAVFHKPNAASLPGRDAAASGLDAGGGASAPWAGISRERSSASGRSASDSSKVMSALGAEAAAAATAGNTFTACVVGQKDSADRAGGDGGGGDVTGPLPSPAGSLSARSPGLTIGSGAGNETGSGEDAATSGQMQAHRAAGAHPGSGTGATGGLDPAAAGAAETTEEAEEEDLALAAKGAHRPARRTTWKRQGGGASGADVDVEEAGGLDGGDDPPRGLRGPGVHFKRPDGKEVGWDGPEAGQPEAAASACGATRNALPFNGRPFQRPGMGDHGGAPDDQGEAAVAASASMAAAGAAGLRSRQLLFAGQGGELTGDGEDEDEGGEEPLSLPVRAAESVTAEHASSMRHFKFAELRRAHSSCSSLDLEEMDLEERGGVLRLKGKEGGGGRRGEQGGTDRESEQVGAGCEEPPAMRREVVKQAPSRYFMYGNKVGPISGDKAGPVAQMQLKKSVRRRAALELVKGNAWGQAPES</sequence>
<evidence type="ECO:0000256" key="1">
    <source>
        <dbReference type="ARBA" id="ARBA00022729"/>
    </source>
</evidence>
<feature type="transmembrane region" description="Helical" evidence="5">
    <location>
        <begin position="1353"/>
        <end position="1377"/>
    </location>
</feature>
<feature type="compositionally biased region" description="Basic residues" evidence="4">
    <location>
        <begin position="2001"/>
        <end position="2011"/>
    </location>
</feature>
<feature type="region of interest" description="Disordered" evidence="4">
    <location>
        <begin position="2130"/>
        <end position="2150"/>
    </location>
</feature>
<feature type="region of interest" description="Disordered" evidence="4">
    <location>
        <begin position="1830"/>
        <end position="1870"/>
    </location>
</feature>
<feature type="region of interest" description="Disordered" evidence="4">
    <location>
        <begin position="2199"/>
        <end position="2235"/>
    </location>
</feature>
<feature type="region of interest" description="Disordered" evidence="4">
    <location>
        <begin position="115"/>
        <end position="257"/>
    </location>
</feature>
<evidence type="ECO:0000313" key="7">
    <source>
        <dbReference type="Proteomes" id="UP001165080"/>
    </source>
</evidence>
<dbReference type="NCBIfam" id="TIGR02232">
    <property type="entry name" value="myxo_disulf_rpt"/>
    <property type="match status" value="2"/>
</dbReference>
<dbReference type="EMBL" id="BRXU01000001">
    <property type="protein sequence ID" value="GLC48176.1"/>
    <property type="molecule type" value="Genomic_DNA"/>
</dbReference>
<feature type="compositionally biased region" description="Basic and acidic residues" evidence="4">
    <location>
        <begin position="486"/>
        <end position="503"/>
    </location>
</feature>
<keyword evidence="5" id="KW-0812">Transmembrane</keyword>
<keyword evidence="5" id="KW-0472">Membrane</keyword>
<feature type="compositionally biased region" description="Low complexity" evidence="4">
    <location>
        <begin position="1525"/>
        <end position="1536"/>
    </location>
</feature>
<evidence type="ECO:0000256" key="4">
    <source>
        <dbReference type="SAM" id="MobiDB-lite"/>
    </source>
</evidence>
<keyword evidence="2" id="KW-0677">Repeat</keyword>
<feature type="compositionally biased region" description="Pro residues" evidence="4">
    <location>
        <begin position="169"/>
        <end position="204"/>
    </location>
</feature>
<feature type="compositionally biased region" description="Acidic residues" evidence="4">
    <location>
        <begin position="2023"/>
        <end position="2035"/>
    </location>
</feature>
<keyword evidence="3" id="KW-1015">Disulfide bond</keyword>
<feature type="region of interest" description="Disordered" evidence="4">
    <location>
        <begin position="1515"/>
        <end position="1536"/>
    </location>
</feature>
<feature type="compositionally biased region" description="Low complexity" evidence="4">
    <location>
        <begin position="1851"/>
        <end position="1870"/>
    </location>
</feature>
<feature type="compositionally biased region" description="Low complexity" evidence="4">
    <location>
        <begin position="1975"/>
        <end position="1985"/>
    </location>
</feature>
<protein>
    <submittedName>
        <fullName evidence="6">Uncharacterized protein</fullName>
    </submittedName>
</protein>
<feature type="region of interest" description="Disordered" evidence="4">
    <location>
        <begin position="1904"/>
        <end position="2104"/>
    </location>
</feature>
<accession>A0A9W6B9S9</accession>
<feature type="region of interest" description="Disordered" evidence="4">
    <location>
        <begin position="485"/>
        <end position="504"/>
    </location>
</feature>